<organism evidence="1 2">
    <name type="scientific">Paenibacillus terrae (strain HPL-003)</name>
    <dbReference type="NCBI Taxonomy" id="985665"/>
    <lineage>
        <taxon>Bacteria</taxon>
        <taxon>Bacillati</taxon>
        <taxon>Bacillota</taxon>
        <taxon>Bacilli</taxon>
        <taxon>Bacillales</taxon>
        <taxon>Paenibacillaceae</taxon>
        <taxon>Paenibacillus</taxon>
    </lineage>
</organism>
<dbReference type="KEGG" id="pta:HPL003_00795"/>
<dbReference type="AlphaFoldDB" id="G7VUE6"/>
<evidence type="ECO:0000313" key="2">
    <source>
        <dbReference type="Proteomes" id="UP000005876"/>
    </source>
</evidence>
<sequence length="384" mass="43942">MSMHQSMKVTILCSGFGLGFYTPGLLMQAGLRRLGVETAIHVFENVLPESARLKVDKSRKAYHDNFAVALMSQKVPQDMRNSLDLAAMEVLLTRWMEEDRQHFICLSGHWMYVLEEYRKRREPGSVHVDIVYMDSTPSPSWKNLAKHNPHFADGCGETTFFENDPNRVSHYIDVPAVEHVPFEARKSRLFVHGGGWGMGTYREKVGRLEEAGWELDLLLYDQDQPDEQRNGIRYFRMDPQWRTWQRNEAGEHTFPPFGEVKIGEETLYEAGPDYHGMLDQACHVQAIVSKPGGGSLTDSFATATPLIMLEPFGVHEMHNADLWERLGLGIRYDTWMQIYGGSAEILEDMHQRIVELRSQTPRYVESYVRNIQVQASSTGLEKGS</sequence>
<reference evidence="1 2" key="3">
    <citation type="journal article" date="2012" name="J. Bacteriol.">
        <title>Genome Sequence of Paenibacillus terrae HPL-003, a Xylanase-Producing Bacterium Isolated from Soil Found in Forest Residue.</title>
        <authorList>
            <person name="Shin S.H."/>
            <person name="Kim S."/>
            <person name="Kim J.Y."/>
            <person name="Song H.Y."/>
            <person name="Cho S.J."/>
            <person name="Kim D.R."/>
            <person name="Lee K.I."/>
            <person name="Lim H.K."/>
            <person name="Park N.J."/>
            <person name="Hwang I.T."/>
            <person name="Yang K.S."/>
        </authorList>
    </citation>
    <scope>NUCLEOTIDE SEQUENCE [LARGE SCALE GENOMIC DNA]</scope>
    <source>
        <strain evidence="1 2">HPL-003</strain>
    </source>
</reference>
<evidence type="ECO:0008006" key="3">
    <source>
        <dbReference type="Google" id="ProtNLM"/>
    </source>
</evidence>
<dbReference type="eggNOG" id="COG1819">
    <property type="taxonomic scope" value="Bacteria"/>
</dbReference>
<accession>G7VUE6</accession>
<evidence type="ECO:0000313" key="1">
    <source>
        <dbReference type="EMBL" id="AET56943.1"/>
    </source>
</evidence>
<protein>
    <recommendedName>
        <fullName evidence="3">UDP-glucuronosyltransferase</fullName>
    </recommendedName>
</protein>
<reference key="2">
    <citation type="submission" date="2011-11" db="EMBL/GenBank/DDBJ databases">
        <authorList>
            <person name="Shin S.H."/>
            <person name="Kim S."/>
            <person name="Kim J.Y."/>
        </authorList>
    </citation>
    <scope>NUCLEOTIDE SEQUENCE</scope>
    <source>
        <strain>HPL-003</strain>
    </source>
</reference>
<reference evidence="2" key="1">
    <citation type="submission" date="2011-11" db="EMBL/GenBank/DDBJ databases">
        <title>Complete sequence of Paenibacillus terrae HPL-003.</title>
        <authorList>
            <person name="Shin S.H."/>
            <person name="Kim S."/>
            <person name="Kim J.Y."/>
        </authorList>
    </citation>
    <scope>NUCLEOTIDE SEQUENCE [LARGE SCALE GENOMIC DNA]</scope>
    <source>
        <strain evidence="2">HPL-003</strain>
    </source>
</reference>
<dbReference type="STRING" id="985665.HPL003_00795"/>
<name>G7VUE6_PAETH</name>
<proteinExistence type="predicted"/>
<dbReference type="EMBL" id="CP003107">
    <property type="protein sequence ID" value="AET56943.1"/>
    <property type="molecule type" value="Genomic_DNA"/>
</dbReference>
<dbReference type="HOGENOM" id="CLU_721292_0_0_9"/>
<dbReference type="Proteomes" id="UP000005876">
    <property type="component" value="Chromosome"/>
</dbReference>
<gene>
    <name evidence="1" type="ordered locus">HPL003_00795</name>
</gene>